<evidence type="ECO:0000256" key="4">
    <source>
        <dbReference type="PIRSR" id="PIRSR001365-2"/>
    </source>
</evidence>
<dbReference type="PIRSF" id="PIRSF001365">
    <property type="entry name" value="DHDPS"/>
    <property type="match status" value="1"/>
</dbReference>
<evidence type="ECO:0000256" key="1">
    <source>
        <dbReference type="ARBA" id="ARBA00023239"/>
    </source>
</evidence>
<feature type="active site" description="Schiff-base intermediate with substrate" evidence="3">
    <location>
        <position position="161"/>
    </location>
</feature>
<dbReference type="PANTHER" id="PTHR42849:SF1">
    <property type="entry name" value="N-ACETYLNEURAMINATE LYASE"/>
    <property type="match status" value="1"/>
</dbReference>
<reference evidence="5" key="1">
    <citation type="submission" date="2021-06" db="EMBL/GenBank/DDBJ databases">
        <title>44 bacteria genomes isolated from Dapeng, Shenzhen.</title>
        <authorList>
            <person name="Zheng W."/>
            <person name="Yu S."/>
            <person name="Huang Y."/>
        </authorList>
    </citation>
    <scope>NUCLEOTIDE SEQUENCE</scope>
    <source>
        <strain evidence="5">DP5N28-2</strain>
    </source>
</reference>
<comment type="caution">
    <text evidence="5">The sequence shown here is derived from an EMBL/GenBank/DDBJ whole genome shotgun (WGS) entry which is preliminary data.</text>
</comment>
<dbReference type="GO" id="GO:0008747">
    <property type="term" value="F:N-acetylneuraminate lyase activity"/>
    <property type="evidence" value="ECO:0007669"/>
    <property type="project" value="TreeGrafter"/>
</dbReference>
<dbReference type="GO" id="GO:0019262">
    <property type="term" value="P:N-acetylneuraminate catabolic process"/>
    <property type="evidence" value="ECO:0007669"/>
    <property type="project" value="TreeGrafter"/>
</dbReference>
<dbReference type="Proteomes" id="UP000753961">
    <property type="component" value="Unassembled WGS sequence"/>
</dbReference>
<dbReference type="Pfam" id="PF00701">
    <property type="entry name" value="DHDPS"/>
    <property type="match status" value="1"/>
</dbReference>
<evidence type="ECO:0000313" key="6">
    <source>
        <dbReference type="Proteomes" id="UP000753961"/>
    </source>
</evidence>
<sequence>MFQGIWPAMFTPVDNEGNPAFGELEKITDCLIRDGVDGLYLLGSTGQGVLFKEAQRKKILEVVQDVNAERVPIMVQVGSMTTRDSKALACHAENAGADAISSVGPVYFPGGADMVLTHYRDIAQTTQLPFFPYQLGSTSIKGDINDFIRALLDMPQVQGMKLTTTDLIQISTIHNYAGDRLKLFSGADELLCHSSLCGTVGAIGSFYNFWYKECAHVRNTFINGDFELAKDFMLEFQRTIFEVLPNVWTFFRAAMKLKYQVDIGPAVRPVGNNNQKWEVGEVQQIMDRIEEVAKVKAEVEVKAKV</sequence>
<protein>
    <submittedName>
        <fullName evidence="5">Dihydrodipicolinate synthase family protein</fullName>
    </submittedName>
</protein>
<name>A0A953HJD5_9BACT</name>
<feature type="binding site" evidence="4">
    <location>
        <position position="203"/>
    </location>
    <ligand>
        <name>pyruvate</name>
        <dbReference type="ChEBI" id="CHEBI:15361"/>
    </ligand>
</feature>
<proteinExistence type="inferred from homology"/>
<accession>A0A953HJD5</accession>
<evidence type="ECO:0000256" key="2">
    <source>
        <dbReference type="PIRNR" id="PIRNR001365"/>
    </source>
</evidence>
<dbReference type="SUPFAM" id="SSF51569">
    <property type="entry name" value="Aldolase"/>
    <property type="match status" value="1"/>
</dbReference>
<keyword evidence="6" id="KW-1185">Reference proteome</keyword>
<feature type="active site" description="Proton donor/acceptor" evidence="3">
    <location>
        <position position="133"/>
    </location>
</feature>
<organism evidence="5 6">
    <name type="scientific">Membranihabitans marinus</name>
    <dbReference type="NCBI Taxonomy" id="1227546"/>
    <lineage>
        <taxon>Bacteria</taxon>
        <taxon>Pseudomonadati</taxon>
        <taxon>Bacteroidota</taxon>
        <taxon>Saprospiria</taxon>
        <taxon>Saprospirales</taxon>
        <taxon>Saprospiraceae</taxon>
        <taxon>Membranihabitans</taxon>
    </lineage>
</organism>
<dbReference type="AlphaFoldDB" id="A0A953HJD5"/>
<comment type="similarity">
    <text evidence="2">Belongs to the DapA family.</text>
</comment>
<dbReference type="CDD" id="cd00408">
    <property type="entry name" value="DHDPS-like"/>
    <property type="match status" value="1"/>
</dbReference>
<dbReference type="PRINTS" id="PR00146">
    <property type="entry name" value="DHPICSNTHASE"/>
</dbReference>
<dbReference type="EMBL" id="JAHVHU010000002">
    <property type="protein sequence ID" value="MBY5956949.1"/>
    <property type="molecule type" value="Genomic_DNA"/>
</dbReference>
<dbReference type="RefSeq" id="WP_222578463.1">
    <property type="nucleotide sequence ID" value="NZ_JAHVHU010000002.1"/>
</dbReference>
<evidence type="ECO:0000313" key="5">
    <source>
        <dbReference type="EMBL" id="MBY5956949.1"/>
    </source>
</evidence>
<gene>
    <name evidence="5" type="ORF">KUV50_02300</name>
</gene>
<feature type="binding site" evidence="4">
    <location>
        <position position="45"/>
    </location>
    <ligand>
        <name>pyruvate</name>
        <dbReference type="ChEBI" id="CHEBI:15361"/>
    </ligand>
</feature>
<dbReference type="InterPro" id="IPR013785">
    <property type="entry name" value="Aldolase_TIM"/>
</dbReference>
<dbReference type="InterPro" id="IPR002220">
    <property type="entry name" value="DapA-like"/>
</dbReference>
<evidence type="ECO:0000256" key="3">
    <source>
        <dbReference type="PIRSR" id="PIRSR001365-1"/>
    </source>
</evidence>
<keyword evidence="1 2" id="KW-0456">Lyase</keyword>
<dbReference type="PANTHER" id="PTHR42849">
    <property type="entry name" value="N-ACETYLNEURAMINATE LYASE"/>
    <property type="match status" value="1"/>
</dbReference>
<dbReference type="Gene3D" id="3.20.20.70">
    <property type="entry name" value="Aldolase class I"/>
    <property type="match status" value="1"/>
</dbReference>
<dbReference type="SMART" id="SM01130">
    <property type="entry name" value="DHDPS"/>
    <property type="match status" value="1"/>
</dbReference>
<dbReference type="GO" id="GO:0005829">
    <property type="term" value="C:cytosol"/>
    <property type="evidence" value="ECO:0007669"/>
    <property type="project" value="TreeGrafter"/>
</dbReference>